<name>A0ABW2S0P2_9NOCA</name>
<feature type="domain" description="NAD-dependent epimerase/dehydratase" evidence="1">
    <location>
        <begin position="4"/>
        <end position="67"/>
    </location>
</feature>
<dbReference type="Gene3D" id="3.40.50.720">
    <property type="entry name" value="NAD(P)-binding Rossmann-like Domain"/>
    <property type="match status" value="1"/>
</dbReference>
<comment type="caution">
    <text evidence="2">The sequence shown here is derived from an EMBL/GenBank/DDBJ whole genome shotgun (WGS) entry which is preliminary data.</text>
</comment>
<dbReference type="SUPFAM" id="SSF51735">
    <property type="entry name" value="NAD(P)-binding Rossmann-fold domains"/>
    <property type="match status" value="1"/>
</dbReference>
<keyword evidence="3" id="KW-1185">Reference proteome</keyword>
<proteinExistence type="predicted"/>
<organism evidence="2 3">
    <name type="scientific">Rhodococcus daqingensis</name>
    <dbReference type="NCBI Taxonomy" id="2479363"/>
    <lineage>
        <taxon>Bacteria</taxon>
        <taxon>Bacillati</taxon>
        <taxon>Actinomycetota</taxon>
        <taxon>Actinomycetes</taxon>
        <taxon>Mycobacteriales</taxon>
        <taxon>Nocardiaceae</taxon>
        <taxon>Rhodococcus</taxon>
    </lineage>
</organism>
<dbReference type="Pfam" id="PF01370">
    <property type="entry name" value="Epimerase"/>
    <property type="match status" value="1"/>
</dbReference>
<dbReference type="EMBL" id="JBHTCS010000021">
    <property type="protein sequence ID" value="MFC7449685.1"/>
    <property type="molecule type" value="Genomic_DNA"/>
</dbReference>
<reference evidence="3" key="1">
    <citation type="journal article" date="2019" name="Int. J. Syst. Evol. Microbiol.">
        <title>The Global Catalogue of Microorganisms (GCM) 10K type strain sequencing project: providing services to taxonomists for standard genome sequencing and annotation.</title>
        <authorList>
            <consortium name="The Broad Institute Genomics Platform"/>
            <consortium name="The Broad Institute Genome Sequencing Center for Infectious Disease"/>
            <person name="Wu L."/>
            <person name="Ma J."/>
        </authorList>
    </citation>
    <scope>NUCLEOTIDE SEQUENCE [LARGE SCALE GENOMIC DNA]</scope>
    <source>
        <strain evidence="3">ICMP 19430</strain>
    </source>
</reference>
<dbReference type="RefSeq" id="WP_378406933.1">
    <property type="nucleotide sequence ID" value="NZ_JBHTCS010000021.1"/>
</dbReference>
<accession>A0ABW2S0P2</accession>
<gene>
    <name evidence="2" type="ORF">ACFQS9_17455</name>
</gene>
<evidence type="ECO:0000313" key="2">
    <source>
        <dbReference type="EMBL" id="MFC7449685.1"/>
    </source>
</evidence>
<evidence type="ECO:0000259" key="1">
    <source>
        <dbReference type="Pfam" id="PF01370"/>
    </source>
</evidence>
<dbReference type="InterPro" id="IPR036291">
    <property type="entry name" value="NAD(P)-bd_dom_sf"/>
</dbReference>
<evidence type="ECO:0000313" key="3">
    <source>
        <dbReference type="Proteomes" id="UP001596484"/>
    </source>
</evidence>
<sequence>MTSVLVLGGYGAVGAHVVERLRADGVDALAAGRDPARADRVVDLTDPRSLESGIDGVSAVVNCSGSEEPAVAAAVAGRGIPFVDITATSEYARALERVQGPVLLGVGIAPGLSSLLAAEAARTEGPVDVLIGLGAGEAHGPAATAWTYGLLGKRFDDPDGSRVRNYTRPTRFDLPAEAGYPPFPALRTDFADQHRLTQDLGVPVRSYLRLDSRLATVGLAALTWTPRIASLIPAGGMPGGDGWVIAARGGDGRSWWATGRAQSRATAAVAARAVQRVLETPITSPTWLHETATLDDLRPALADSGIALGTG</sequence>
<dbReference type="InterPro" id="IPR001509">
    <property type="entry name" value="Epimerase_deHydtase"/>
</dbReference>
<protein>
    <submittedName>
        <fullName evidence="2">SDR family oxidoreductase</fullName>
    </submittedName>
</protein>
<dbReference type="Proteomes" id="UP001596484">
    <property type="component" value="Unassembled WGS sequence"/>
</dbReference>